<dbReference type="Gene3D" id="1.10.287.110">
    <property type="entry name" value="DnaJ domain"/>
    <property type="match status" value="1"/>
</dbReference>
<reference evidence="4 5" key="1">
    <citation type="submission" date="2017-04" db="EMBL/GenBank/DDBJ databases">
        <title>Genome sequencing of [Candida] sorbophila.</title>
        <authorList>
            <person name="Ahn J.O."/>
        </authorList>
    </citation>
    <scope>NUCLEOTIDE SEQUENCE [LARGE SCALE GENOMIC DNA]</scope>
    <source>
        <strain evidence="4 5">DS02</strain>
    </source>
</reference>
<feature type="domain" description="Co-chaperone HscB C-terminal oligomerisation" evidence="3">
    <location>
        <begin position="97"/>
        <end position="165"/>
    </location>
</feature>
<organism evidence="4 5">
    <name type="scientific">Wickerhamiella sorbophila</name>
    <dbReference type="NCBI Taxonomy" id="45607"/>
    <lineage>
        <taxon>Eukaryota</taxon>
        <taxon>Fungi</taxon>
        <taxon>Dikarya</taxon>
        <taxon>Ascomycota</taxon>
        <taxon>Saccharomycotina</taxon>
        <taxon>Dipodascomycetes</taxon>
        <taxon>Dipodascales</taxon>
        <taxon>Trichomonascaceae</taxon>
        <taxon>Wickerhamiella</taxon>
    </lineage>
</organism>
<dbReference type="SUPFAM" id="SSF47144">
    <property type="entry name" value="HSC20 (HSCB), C-terminal oligomerisation domain"/>
    <property type="match status" value="1"/>
</dbReference>
<dbReference type="AlphaFoldDB" id="A0A2T0FMA9"/>
<dbReference type="Proteomes" id="UP000238350">
    <property type="component" value="Unassembled WGS sequence"/>
</dbReference>
<comment type="similarity">
    <text evidence="1">Belongs to the HscB family.</text>
</comment>
<protein>
    <submittedName>
        <fullName evidence="4">J-type co-chaperone jac1, mitochondrial</fullName>
    </submittedName>
</protein>
<dbReference type="GO" id="GO:0044571">
    <property type="term" value="P:[2Fe-2S] cluster assembly"/>
    <property type="evidence" value="ECO:0007669"/>
    <property type="project" value="InterPro"/>
</dbReference>
<dbReference type="GO" id="GO:0001671">
    <property type="term" value="F:ATPase activator activity"/>
    <property type="evidence" value="ECO:0007669"/>
    <property type="project" value="InterPro"/>
</dbReference>
<keyword evidence="2" id="KW-0143">Chaperone</keyword>
<keyword evidence="5" id="KW-1185">Reference proteome</keyword>
<evidence type="ECO:0000313" key="4">
    <source>
        <dbReference type="EMBL" id="PRT56107.1"/>
    </source>
</evidence>
<evidence type="ECO:0000313" key="5">
    <source>
        <dbReference type="Proteomes" id="UP000238350"/>
    </source>
</evidence>
<dbReference type="Pfam" id="PF07743">
    <property type="entry name" value="HSCB_C"/>
    <property type="match status" value="1"/>
</dbReference>
<dbReference type="InterPro" id="IPR004640">
    <property type="entry name" value="HscB"/>
</dbReference>
<proteinExistence type="inferred from homology"/>
<evidence type="ECO:0000259" key="3">
    <source>
        <dbReference type="Pfam" id="PF07743"/>
    </source>
</evidence>
<comment type="caution">
    <text evidence="4">The sequence shown here is derived from an EMBL/GenBank/DDBJ whole genome shotgun (WGS) entry which is preliminary data.</text>
</comment>
<dbReference type="Gene3D" id="1.20.1280.20">
    <property type="entry name" value="HscB, C-terminal domain"/>
    <property type="match status" value="1"/>
</dbReference>
<dbReference type="GO" id="GO:0051087">
    <property type="term" value="F:protein-folding chaperone binding"/>
    <property type="evidence" value="ECO:0007669"/>
    <property type="project" value="InterPro"/>
</dbReference>
<dbReference type="SUPFAM" id="SSF46565">
    <property type="entry name" value="Chaperone J-domain"/>
    <property type="match status" value="1"/>
</dbReference>
<dbReference type="NCBIfam" id="TIGR00714">
    <property type="entry name" value="hscB"/>
    <property type="match status" value="1"/>
</dbReference>
<accession>A0A2T0FMA9</accession>
<evidence type="ECO:0000256" key="2">
    <source>
        <dbReference type="ARBA" id="ARBA00023186"/>
    </source>
</evidence>
<dbReference type="GeneID" id="36517475"/>
<dbReference type="STRING" id="45607.A0A2T0FMA9"/>
<dbReference type="InterPro" id="IPR036386">
    <property type="entry name" value="HscB_C_sf"/>
</dbReference>
<dbReference type="InterPro" id="IPR036869">
    <property type="entry name" value="J_dom_sf"/>
</dbReference>
<dbReference type="RefSeq" id="XP_024666052.1">
    <property type="nucleotide sequence ID" value="XM_024810284.1"/>
</dbReference>
<name>A0A2T0FMA9_9ASCO</name>
<dbReference type="PANTHER" id="PTHR14021:SF15">
    <property type="entry name" value="IRON-SULFUR CLUSTER CO-CHAPERONE PROTEIN HSCB"/>
    <property type="match status" value="1"/>
</dbReference>
<evidence type="ECO:0000256" key="1">
    <source>
        <dbReference type="ARBA" id="ARBA00010476"/>
    </source>
</evidence>
<dbReference type="PANTHER" id="PTHR14021">
    <property type="entry name" value="IRON-SULFUR CLUSTER CO-CHAPERONE PROTEIN HSCB"/>
    <property type="match status" value="1"/>
</dbReference>
<dbReference type="EMBL" id="NDIQ01000022">
    <property type="protein sequence ID" value="PRT56107.1"/>
    <property type="molecule type" value="Genomic_DNA"/>
</dbReference>
<dbReference type="InterPro" id="IPR009073">
    <property type="entry name" value="HscB_oligo_C"/>
</dbReference>
<dbReference type="GO" id="GO:0051259">
    <property type="term" value="P:protein complex oligomerization"/>
    <property type="evidence" value="ECO:0007669"/>
    <property type="project" value="InterPro"/>
</dbReference>
<gene>
    <name evidence="4" type="ORF">B9G98_03727</name>
</gene>
<dbReference type="GO" id="GO:0005739">
    <property type="term" value="C:mitochondrion"/>
    <property type="evidence" value="ECO:0007669"/>
    <property type="project" value="TreeGrafter"/>
</dbReference>
<dbReference type="OrthoDB" id="448954at2759"/>
<sequence>MSKILRRWINYYSLFPKTLAAGPPPKGPFEIDTKSLRNEYLKAQQQAHPDVNSGATAADSATLGSAYRTLLDPLLRSRHILELQGSTAVGEDASLDDEELLMNILMVREEVSECEDPAERAKLEQANNERIESTIHKISQAYSENDLETAQKATIELGYWIKLRAAFHGED</sequence>